<dbReference type="AlphaFoldDB" id="A0A1G2LP12"/>
<evidence type="ECO:0000313" key="1">
    <source>
        <dbReference type="EMBL" id="OHA12582.1"/>
    </source>
</evidence>
<name>A0A1G2LP12_9BACT</name>
<organism evidence="1 2">
    <name type="scientific">Candidatus Sungbacteria bacterium RIFCSPLOWO2_12_FULL_41_11</name>
    <dbReference type="NCBI Taxonomy" id="1802286"/>
    <lineage>
        <taxon>Bacteria</taxon>
        <taxon>Candidatus Sungiibacteriota</taxon>
    </lineage>
</organism>
<accession>A0A1G2LP12</accession>
<protein>
    <recommendedName>
        <fullName evidence="3">DUF4314 domain-containing protein</fullName>
    </recommendedName>
</protein>
<sequence>MPTFLSDVPWEKLRVGQKVRSVLGNIGIITKLFMDRGEPTIEIRWEGIEHSSVIYHYWGEHIIFEEKL</sequence>
<evidence type="ECO:0000313" key="2">
    <source>
        <dbReference type="Proteomes" id="UP000177171"/>
    </source>
</evidence>
<dbReference type="Proteomes" id="UP000177171">
    <property type="component" value="Unassembled WGS sequence"/>
</dbReference>
<reference evidence="1 2" key="1">
    <citation type="journal article" date="2016" name="Nat. Commun.">
        <title>Thousands of microbial genomes shed light on interconnected biogeochemical processes in an aquifer system.</title>
        <authorList>
            <person name="Anantharaman K."/>
            <person name="Brown C.T."/>
            <person name="Hug L.A."/>
            <person name="Sharon I."/>
            <person name="Castelle C.J."/>
            <person name="Probst A.J."/>
            <person name="Thomas B.C."/>
            <person name="Singh A."/>
            <person name="Wilkins M.J."/>
            <person name="Karaoz U."/>
            <person name="Brodie E.L."/>
            <person name="Williams K.H."/>
            <person name="Hubbard S.S."/>
            <person name="Banfield J.F."/>
        </authorList>
    </citation>
    <scope>NUCLEOTIDE SEQUENCE [LARGE SCALE GENOMIC DNA]</scope>
</reference>
<proteinExistence type="predicted"/>
<dbReference type="EMBL" id="MHQY01000045">
    <property type="protein sequence ID" value="OHA12582.1"/>
    <property type="molecule type" value="Genomic_DNA"/>
</dbReference>
<comment type="caution">
    <text evidence="1">The sequence shown here is derived from an EMBL/GenBank/DDBJ whole genome shotgun (WGS) entry which is preliminary data.</text>
</comment>
<gene>
    <name evidence="1" type="ORF">A3G49_04710</name>
</gene>
<evidence type="ECO:0008006" key="3">
    <source>
        <dbReference type="Google" id="ProtNLM"/>
    </source>
</evidence>